<dbReference type="PROSITE" id="PS51063">
    <property type="entry name" value="HTH_CRP_2"/>
    <property type="match status" value="1"/>
</dbReference>
<keyword evidence="1" id="KW-0805">Transcription regulation</keyword>
<dbReference type="InterPro" id="IPR014710">
    <property type="entry name" value="RmlC-like_jellyroll"/>
</dbReference>
<protein>
    <submittedName>
        <fullName evidence="5">cAMP-binding domain of CRP or a regulatory subunit of cAMP-dependent protein kinases</fullName>
    </submittedName>
</protein>
<dbReference type="InterPro" id="IPR018490">
    <property type="entry name" value="cNMP-bd_dom_sf"/>
</dbReference>
<dbReference type="Gene3D" id="2.60.120.10">
    <property type="entry name" value="Jelly Rolls"/>
    <property type="match status" value="1"/>
</dbReference>
<evidence type="ECO:0000256" key="3">
    <source>
        <dbReference type="ARBA" id="ARBA00023163"/>
    </source>
</evidence>
<keyword evidence="5" id="KW-0808">Transferase</keyword>
<dbReference type="RefSeq" id="WP_076449937.1">
    <property type="nucleotide sequence ID" value="NZ_FTOQ01000014.1"/>
</dbReference>
<keyword evidence="2" id="KW-0238">DNA-binding</keyword>
<dbReference type="InterPro" id="IPR000595">
    <property type="entry name" value="cNMP-bd_dom"/>
</dbReference>
<dbReference type="OrthoDB" id="7584044at2"/>
<dbReference type="GO" id="GO:0016301">
    <property type="term" value="F:kinase activity"/>
    <property type="evidence" value="ECO:0007669"/>
    <property type="project" value="UniProtKB-KW"/>
</dbReference>
<dbReference type="STRING" id="633194.SAMN05421759_11483"/>
<evidence type="ECO:0000256" key="2">
    <source>
        <dbReference type="ARBA" id="ARBA00023125"/>
    </source>
</evidence>
<evidence type="ECO:0000313" key="6">
    <source>
        <dbReference type="Proteomes" id="UP000186684"/>
    </source>
</evidence>
<proteinExistence type="predicted"/>
<keyword evidence="5" id="KW-0418">Kinase</keyword>
<dbReference type="Gene3D" id="1.10.10.10">
    <property type="entry name" value="Winged helix-like DNA-binding domain superfamily/Winged helix DNA-binding domain"/>
    <property type="match status" value="1"/>
</dbReference>
<dbReference type="SUPFAM" id="SSF46785">
    <property type="entry name" value="Winged helix' DNA-binding domain"/>
    <property type="match status" value="1"/>
</dbReference>
<dbReference type="Pfam" id="PF13545">
    <property type="entry name" value="HTH_Crp_2"/>
    <property type="match status" value="1"/>
</dbReference>
<reference evidence="6" key="1">
    <citation type="submission" date="2017-01" db="EMBL/GenBank/DDBJ databases">
        <authorList>
            <person name="Varghese N."/>
            <person name="Submissions S."/>
        </authorList>
    </citation>
    <scope>NUCLEOTIDE SEQUENCE [LARGE SCALE GENOMIC DNA]</scope>
    <source>
        <strain evidence="6">DSM 29430</strain>
    </source>
</reference>
<organism evidence="5 6">
    <name type="scientific">Roseivivax lentus</name>
    <dbReference type="NCBI Taxonomy" id="633194"/>
    <lineage>
        <taxon>Bacteria</taxon>
        <taxon>Pseudomonadati</taxon>
        <taxon>Pseudomonadota</taxon>
        <taxon>Alphaproteobacteria</taxon>
        <taxon>Rhodobacterales</taxon>
        <taxon>Roseobacteraceae</taxon>
        <taxon>Roseivivax</taxon>
    </lineage>
</organism>
<dbReference type="InterPro" id="IPR036388">
    <property type="entry name" value="WH-like_DNA-bd_sf"/>
</dbReference>
<keyword evidence="3" id="KW-0804">Transcription</keyword>
<evidence type="ECO:0000256" key="1">
    <source>
        <dbReference type="ARBA" id="ARBA00023015"/>
    </source>
</evidence>
<dbReference type="AlphaFoldDB" id="A0A1N7PD57"/>
<dbReference type="Proteomes" id="UP000186684">
    <property type="component" value="Unassembled WGS sequence"/>
</dbReference>
<name>A0A1N7PD57_9RHOB</name>
<dbReference type="GO" id="GO:0006355">
    <property type="term" value="P:regulation of DNA-templated transcription"/>
    <property type="evidence" value="ECO:0007669"/>
    <property type="project" value="InterPro"/>
</dbReference>
<keyword evidence="6" id="KW-1185">Reference proteome</keyword>
<dbReference type="CDD" id="cd00038">
    <property type="entry name" value="CAP_ED"/>
    <property type="match status" value="1"/>
</dbReference>
<evidence type="ECO:0000313" key="5">
    <source>
        <dbReference type="EMBL" id="SIT08460.1"/>
    </source>
</evidence>
<dbReference type="EMBL" id="FTOQ01000014">
    <property type="protein sequence ID" value="SIT08460.1"/>
    <property type="molecule type" value="Genomic_DNA"/>
</dbReference>
<dbReference type="InterPro" id="IPR036390">
    <property type="entry name" value="WH_DNA-bd_sf"/>
</dbReference>
<accession>A0A1N7PD57</accession>
<sequence>MSIQNSPLVRKLGAYVSLSEPELEILAKFHKNRRTFADKIEMVYEGQSSPSAFILAKGWVCSYKILRSGGRQIVGFQIPGDFIGLRSVLFRTADHSIEPIQKVEASEVKVKDLLGAFQTCPRLATAVLWSASSDEAIVVERLVSLGRRDAAERVAHLFLELSARLKLVGLASATSFECPVSQYHLADALGLSAIHINRVLRELREDGLLTFRRGVVTFDDLDRLVELSGFDRAYLDYEGPMLN</sequence>
<evidence type="ECO:0000259" key="4">
    <source>
        <dbReference type="PROSITE" id="PS51063"/>
    </source>
</evidence>
<gene>
    <name evidence="5" type="ORF">SAMN05421759_11483</name>
</gene>
<dbReference type="Pfam" id="PF00027">
    <property type="entry name" value="cNMP_binding"/>
    <property type="match status" value="1"/>
</dbReference>
<feature type="domain" description="HTH crp-type" evidence="4">
    <location>
        <begin position="148"/>
        <end position="222"/>
    </location>
</feature>
<dbReference type="GO" id="GO:0003677">
    <property type="term" value="F:DNA binding"/>
    <property type="evidence" value="ECO:0007669"/>
    <property type="project" value="UniProtKB-KW"/>
</dbReference>
<dbReference type="SUPFAM" id="SSF51206">
    <property type="entry name" value="cAMP-binding domain-like"/>
    <property type="match status" value="1"/>
</dbReference>
<dbReference type="InterPro" id="IPR012318">
    <property type="entry name" value="HTH_CRP"/>
</dbReference>